<dbReference type="GO" id="GO:0006629">
    <property type="term" value="P:lipid metabolic process"/>
    <property type="evidence" value="ECO:0007669"/>
    <property type="project" value="InterPro"/>
</dbReference>
<evidence type="ECO:0000259" key="9">
    <source>
        <dbReference type="Pfam" id="PF13813"/>
    </source>
</evidence>
<feature type="domain" description="Wax synthase" evidence="9">
    <location>
        <begin position="138"/>
        <end position="227"/>
    </location>
</feature>
<feature type="transmembrane region" description="Helical" evidence="8">
    <location>
        <begin position="259"/>
        <end position="277"/>
    </location>
</feature>
<accession>A0AA39Y0A4</accession>
<protein>
    <recommendedName>
        <fullName evidence="9">Wax synthase domain-containing protein</fullName>
    </recommendedName>
</protein>
<organism evidence="10 11">
    <name type="scientific">Cercophora newfieldiana</name>
    <dbReference type="NCBI Taxonomy" id="92897"/>
    <lineage>
        <taxon>Eukaryota</taxon>
        <taxon>Fungi</taxon>
        <taxon>Dikarya</taxon>
        <taxon>Ascomycota</taxon>
        <taxon>Pezizomycotina</taxon>
        <taxon>Sordariomycetes</taxon>
        <taxon>Sordariomycetidae</taxon>
        <taxon>Sordariales</taxon>
        <taxon>Lasiosphaeriaceae</taxon>
        <taxon>Cercophora</taxon>
    </lineage>
</organism>
<sequence>MILHNPEHDFWRTGHPDHEAETMGFGRAKFIWALSLLSSPRGIGWNFQLKTLRIRQKLVGKPWFVLWQLLRAGVFTGVSWAVKTLLERQHATSPQRFSKALAVPGIAAMCWADIEAQYAVCNAVFLMVGLAEEQDCLPPCGTNIISLDSLQEFWGQFWQQTHRIMFQDFGRAMVWLMGIRPYSQLSRLVQVWTAFAISGAVHGFALSIGIGAEGVSARFWAVFAFFILQALGITIEELFLLTPGRDLTLYEIGLEDEMIMGRIWTFGWLLFSGYWAMDSWFERNWMPLSTLTALTMLSKRPWRPNRME</sequence>
<dbReference type="Proteomes" id="UP001174936">
    <property type="component" value="Unassembled WGS sequence"/>
</dbReference>
<keyword evidence="7 8" id="KW-0472">Membrane</keyword>
<dbReference type="Pfam" id="PF13813">
    <property type="entry name" value="MBOAT_2"/>
    <property type="match status" value="1"/>
</dbReference>
<dbReference type="PANTHER" id="PTHR31595">
    <property type="entry name" value="LONG-CHAIN-ALCOHOL O-FATTY-ACYLTRANSFERASE 3-RELATED"/>
    <property type="match status" value="1"/>
</dbReference>
<comment type="pathway">
    <text evidence="2">Secondary metabolite biosynthesis.</text>
</comment>
<evidence type="ECO:0000313" key="10">
    <source>
        <dbReference type="EMBL" id="KAK0643619.1"/>
    </source>
</evidence>
<dbReference type="InterPro" id="IPR032805">
    <property type="entry name" value="Wax_synthase_dom"/>
</dbReference>
<name>A0AA39Y0A4_9PEZI</name>
<keyword evidence="6 8" id="KW-1133">Transmembrane helix</keyword>
<evidence type="ECO:0000256" key="1">
    <source>
        <dbReference type="ARBA" id="ARBA00004141"/>
    </source>
</evidence>
<feature type="transmembrane region" description="Helical" evidence="8">
    <location>
        <begin position="191"/>
        <end position="212"/>
    </location>
</feature>
<dbReference type="GO" id="GO:0016020">
    <property type="term" value="C:membrane"/>
    <property type="evidence" value="ECO:0007669"/>
    <property type="project" value="UniProtKB-SubCell"/>
</dbReference>
<comment type="caution">
    <text evidence="10">The sequence shown here is derived from an EMBL/GenBank/DDBJ whole genome shotgun (WGS) entry which is preliminary data.</text>
</comment>
<evidence type="ECO:0000256" key="3">
    <source>
        <dbReference type="ARBA" id="ARBA00007282"/>
    </source>
</evidence>
<dbReference type="GO" id="GO:0008374">
    <property type="term" value="F:O-acyltransferase activity"/>
    <property type="evidence" value="ECO:0007669"/>
    <property type="project" value="InterPro"/>
</dbReference>
<keyword evidence="5 8" id="KW-0812">Transmembrane</keyword>
<dbReference type="EMBL" id="JAULSV010000005">
    <property type="protein sequence ID" value="KAK0643619.1"/>
    <property type="molecule type" value="Genomic_DNA"/>
</dbReference>
<dbReference type="PANTHER" id="PTHR31595:SF57">
    <property type="entry name" value="OS04G0481900 PROTEIN"/>
    <property type="match status" value="1"/>
</dbReference>
<evidence type="ECO:0000256" key="5">
    <source>
        <dbReference type="ARBA" id="ARBA00022692"/>
    </source>
</evidence>
<comment type="subcellular location">
    <subcellularLocation>
        <location evidence="1">Membrane</location>
        <topology evidence="1">Multi-pass membrane protein</topology>
    </subcellularLocation>
</comment>
<evidence type="ECO:0000313" key="11">
    <source>
        <dbReference type="Proteomes" id="UP001174936"/>
    </source>
</evidence>
<reference evidence="10" key="1">
    <citation type="submission" date="2023-06" db="EMBL/GenBank/DDBJ databases">
        <title>Genome-scale phylogeny and comparative genomics of the fungal order Sordariales.</title>
        <authorList>
            <consortium name="Lawrence Berkeley National Laboratory"/>
            <person name="Hensen N."/>
            <person name="Bonometti L."/>
            <person name="Westerberg I."/>
            <person name="Brannstrom I.O."/>
            <person name="Guillou S."/>
            <person name="Cros-Aarteil S."/>
            <person name="Calhoun S."/>
            <person name="Haridas S."/>
            <person name="Kuo A."/>
            <person name="Mondo S."/>
            <person name="Pangilinan J."/>
            <person name="Riley R."/>
            <person name="Labutti K."/>
            <person name="Andreopoulos B."/>
            <person name="Lipzen A."/>
            <person name="Chen C."/>
            <person name="Yanf M."/>
            <person name="Daum C."/>
            <person name="Ng V."/>
            <person name="Clum A."/>
            <person name="Steindorff A."/>
            <person name="Ohm R."/>
            <person name="Martin F."/>
            <person name="Silar P."/>
            <person name="Natvig D."/>
            <person name="Lalanne C."/>
            <person name="Gautier V."/>
            <person name="Ament-Velasquez S.L."/>
            <person name="Kruys A."/>
            <person name="Hutchinson M.I."/>
            <person name="Powell A.J."/>
            <person name="Barry K."/>
            <person name="Miller A.N."/>
            <person name="Grigoriev I.V."/>
            <person name="Debuchy R."/>
            <person name="Gladieux P."/>
            <person name="Thoren M.H."/>
            <person name="Johannesson H."/>
        </authorList>
    </citation>
    <scope>NUCLEOTIDE SEQUENCE</scope>
    <source>
        <strain evidence="10">SMH2532-1</strain>
    </source>
</reference>
<evidence type="ECO:0000256" key="6">
    <source>
        <dbReference type="ARBA" id="ARBA00022989"/>
    </source>
</evidence>
<gene>
    <name evidence="10" type="ORF">B0T16DRAFT_392117</name>
</gene>
<comment type="similarity">
    <text evidence="3">Belongs to the wax synthase family.</text>
</comment>
<evidence type="ECO:0000256" key="4">
    <source>
        <dbReference type="ARBA" id="ARBA00022679"/>
    </source>
</evidence>
<dbReference type="InterPro" id="IPR044851">
    <property type="entry name" value="Wax_synthase"/>
</dbReference>
<feature type="transmembrane region" description="Helical" evidence="8">
    <location>
        <begin position="219"/>
        <end position="239"/>
    </location>
</feature>
<proteinExistence type="inferred from homology"/>
<keyword evidence="11" id="KW-1185">Reference proteome</keyword>
<evidence type="ECO:0000256" key="8">
    <source>
        <dbReference type="SAM" id="Phobius"/>
    </source>
</evidence>
<dbReference type="AlphaFoldDB" id="A0AA39Y0A4"/>
<evidence type="ECO:0000256" key="2">
    <source>
        <dbReference type="ARBA" id="ARBA00005179"/>
    </source>
</evidence>
<keyword evidence="4" id="KW-0808">Transferase</keyword>
<evidence type="ECO:0000256" key="7">
    <source>
        <dbReference type="ARBA" id="ARBA00023136"/>
    </source>
</evidence>